<dbReference type="PRINTS" id="PR00300">
    <property type="entry name" value="CLPPROTEASEA"/>
</dbReference>
<dbReference type="Proteomes" id="UP000008871">
    <property type="component" value="Chromosome"/>
</dbReference>
<evidence type="ECO:0000256" key="1">
    <source>
        <dbReference type="ARBA" id="ARBA00022741"/>
    </source>
</evidence>
<evidence type="ECO:0000259" key="5">
    <source>
        <dbReference type="SMART" id="SM01086"/>
    </source>
</evidence>
<dbReference type="CDD" id="cd19499">
    <property type="entry name" value="RecA-like_ClpB_Hsp104-like"/>
    <property type="match status" value="1"/>
</dbReference>
<dbReference type="Gene3D" id="1.10.8.60">
    <property type="match status" value="1"/>
</dbReference>
<dbReference type="InterPro" id="IPR003593">
    <property type="entry name" value="AAA+_ATPase"/>
</dbReference>
<dbReference type="PANTHER" id="PTHR11638:SF18">
    <property type="entry name" value="HEAT SHOCK PROTEIN 104"/>
    <property type="match status" value="1"/>
</dbReference>
<evidence type="ECO:0000313" key="6">
    <source>
        <dbReference type="EMBL" id="CAL17427.1"/>
    </source>
</evidence>
<dbReference type="HOGENOM" id="CLU_005070_9_1_6"/>
<dbReference type="Pfam" id="PF07724">
    <property type="entry name" value="AAA_2"/>
    <property type="match status" value="1"/>
</dbReference>
<accession>Q0VN21</accession>
<gene>
    <name evidence="6" type="ordered locus">ABO_1979</name>
</gene>
<dbReference type="GO" id="GO:0034605">
    <property type="term" value="P:cellular response to heat"/>
    <property type="evidence" value="ECO:0007669"/>
    <property type="project" value="TreeGrafter"/>
</dbReference>
<dbReference type="SMART" id="SM01086">
    <property type="entry name" value="ClpB_D2-small"/>
    <property type="match status" value="1"/>
</dbReference>
<dbReference type="SUPFAM" id="SSF52540">
    <property type="entry name" value="P-loop containing nucleoside triphosphate hydrolases"/>
    <property type="match status" value="1"/>
</dbReference>
<dbReference type="EMBL" id="AM286690">
    <property type="protein sequence ID" value="CAL17427.1"/>
    <property type="molecule type" value="Genomic_DNA"/>
</dbReference>
<organism evidence="6 7">
    <name type="scientific">Alcanivorax borkumensis (strain ATCC 700651 / DSM 11573 / NCIMB 13689 / SK2)</name>
    <dbReference type="NCBI Taxonomy" id="393595"/>
    <lineage>
        <taxon>Bacteria</taxon>
        <taxon>Pseudomonadati</taxon>
        <taxon>Pseudomonadota</taxon>
        <taxon>Gammaproteobacteria</taxon>
        <taxon>Oceanospirillales</taxon>
        <taxon>Alcanivoracaceae</taxon>
        <taxon>Alcanivorax</taxon>
    </lineage>
</organism>
<sequence length="345" mass="38796">MMPFINEQLAANHEIADRKRDADHSGRMSRFTFDPGTVMATLRKRIVGQPHVLDRIDNMLRVLKADIAPDDRPLAVQLFVGPTGVGKTETVRLLAEAIHGSADAVCRIDMSTLAQEHYAASLTGAPPGYVGSKEGQTLFDVEAIQGSFSKPGIVLFDELEKASPEVVRALLNVLDRGRLRLSAGNREINFRNSLIFMTSNAGASQVSALRGRQQKRWWYWKNSSRQIEAVVDQALQQHFDPEFLNRIDSIITFNALDQDISEQLLDIELEKLNRRLLRRKVLLSLGDGTRRYLCNTMDARYGAREMARRVRNELSPPLARVMLDYPQADTFEAQMQAGKLIVIPV</sequence>
<protein>
    <submittedName>
        <fullName evidence="6">Chaperone-associated ATPase, putative</fullName>
    </submittedName>
</protein>
<dbReference type="AlphaFoldDB" id="Q0VN21"/>
<dbReference type="GO" id="GO:0005524">
    <property type="term" value="F:ATP binding"/>
    <property type="evidence" value="ECO:0007669"/>
    <property type="project" value="UniProtKB-KW"/>
</dbReference>
<evidence type="ECO:0000259" key="4">
    <source>
        <dbReference type="SMART" id="SM00382"/>
    </source>
</evidence>
<dbReference type="GO" id="GO:0005737">
    <property type="term" value="C:cytoplasm"/>
    <property type="evidence" value="ECO:0007669"/>
    <property type="project" value="TreeGrafter"/>
</dbReference>
<proteinExistence type="predicted"/>
<feature type="domain" description="Clp ATPase C-terminal" evidence="5">
    <location>
        <begin position="256"/>
        <end position="342"/>
    </location>
</feature>
<evidence type="ECO:0000256" key="3">
    <source>
        <dbReference type="ARBA" id="ARBA00023186"/>
    </source>
</evidence>
<keyword evidence="3" id="KW-0143">Chaperone</keyword>
<feature type="domain" description="AAA+ ATPase" evidence="4">
    <location>
        <begin position="73"/>
        <end position="194"/>
    </location>
</feature>
<keyword evidence="1" id="KW-0547">Nucleotide-binding</keyword>
<dbReference type="InterPro" id="IPR019489">
    <property type="entry name" value="Clp_ATPase_C"/>
</dbReference>
<dbReference type="Gene3D" id="3.40.50.300">
    <property type="entry name" value="P-loop containing nucleotide triphosphate hydrolases"/>
    <property type="match status" value="1"/>
</dbReference>
<evidence type="ECO:0000313" key="7">
    <source>
        <dbReference type="Proteomes" id="UP000008871"/>
    </source>
</evidence>
<dbReference type="Pfam" id="PF10431">
    <property type="entry name" value="ClpB_D2-small"/>
    <property type="match status" value="1"/>
</dbReference>
<reference evidence="6 7" key="1">
    <citation type="journal article" date="2006" name="Nat. Biotechnol.">
        <title>Genome sequence of the ubiquitous hydrocarbon-degrading marine bacterium Alcanivorax borkumensis.</title>
        <authorList>
            <person name="Schneiker S."/>
            <person name="Martins dos Santos V.A.P."/>
            <person name="Bartels D."/>
            <person name="Bekel T."/>
            <person name="Brecht M."/>
            <person name="Buhrmester J."/>
            <person name="Chernikova T.N."/>
            <person name="Denaro R."/>
            <person name="Ferrer M."/>
            <person name="Gertler C."/>
            <person name="Goesmann A."/>
            <person name="Golyshina O.V."/>
            <person name="Kaminski F."/>
            <person name="Khachane A.N."/>
            <person name="Lang S."/>
            <person name="Linke B."/>
            <person name="McHardy A.C."/>
            <person name="Meyer F."/>
            <person name="Nechitaylo T."/>
            <person name="Puehler A."/>
            <person name="Regenhardt D."/>
            <person name="Rupp O."/>
            <person name="Sabirova J.S."/>
            <person name="Selbitschka W."/>
            <person name="Yakimov M.M."/>
            <person name="Timmis K.N."/>
            <person name="Vorhoelter F.-J."/>
            <person name="Weidner S."/>
            <person name="Kaiser O."/>
            <person name="Golyshin P.N."/>
        </authorList>
    </citation>
    <scope>NUCLEOTIDE SEQUENCE [LARGE SCALE GENOMIC DNA]</scope>
    <source>
        <strain evidence="7">ATCC 700651 / DSM 11573 / NCIMB 13689 / SK2</strain>
    </source>
</reference>
<dbReference type="InterPro" id="IPR001270">
    <property type="entry name" value="ClpA/B"/>
</dbReference>
<dbReference type="STRING" id="393595.ABO_1979"/>
<dbReference type="GO" id="GO:0016887">
    <property type="term" value="F:ATP hydrolysis activity"/>
    <property type="evidence" value="ECO:0007669"/>
    <property type="project" value="InterPro"/>
</dbReference>
<dbReference type="InterPro" id="IPR027417">
    <property type="entry name" value="P-loop_NTPase"/>
</dbReference>
<keyword evidence="7" id="KW-1185">Reference proteome</keyword>
<dbReference type="eggNOG" id="COG0542">
    <property type="taxonomic scope" value="Bacteria"/>
</dbReference>
<dbReference type="KEGG" id="abo:ABO_1979"/>
<evidence type="ECO:0000256" key="2">
    <source>
        <dbReference type="ARBA" id="ARBA00022840"/>
    </source>
</evidence>
<dbReference type="InterPro" id="IPR003959">
    <property type="entry name" value="ATPase_AAA_core"/>
</dbReference>
<dbReference type="SMART" id="SM00382">
    <property type="entry name" value="AAA"/>
    <property type="match status" value="1"/>
</dbReference>
<dbReference type="PANTHER" id="PTHR11638">
    <property type="entry name" value="ATP-DEPENDENT CLP PROTEASE"/>
    <property type="match status" value="1"/>
</dbReference>
<keyword evidence="2" id="KW-0067">ATP-binding</keyword>
<dbReference type="InterPro" id="IPR050130">
    <property type="entry name" value="ClpA_ClpB"/>
</dbReference>
<name>Q0VN21_ALCBS</name>